<dbReference type="EMBL" id="CP009110">
    <property type="protein sequence ID" value="AIJ26755.1"/>
    <property type="molecule type" value="Genomic_DNA"/>
</dbReference>
<evidence type="ECO:0000313" key="2">
    <source>
        <dbReference type="EMBL" id="AIJ26755.1"/>
    </source>
</evidence>
<name>A0A076N7C8_AMYME</name>
<feature type="transmembrane region" description="Helical" evidence="1">
    <location>
        <begin position="244"/>
        <end position="265"/>
    </location>
</feature>
<feature type="transmembrane region" description="Helical" evidence="1">
    <location>
        <begin position="277"/>
        <end position="298"/>
    </location>
</feature>
<evidence type="ECO:0000256" key="1">
    <source>
        <dbReference type="SAM" id="Phobius"/>
    </source>
</evidence>
<keyword evidence="3" id="KW-1185">Reference proteome</keyword>
<dbReference type="PATRIC" id="fig|1068978.7.peg.7157"/>
<keyword evidence="1" id="KW-0812">Transmembrane</keyword>
<feature type="transmembrane region" description="Helical" evidence="1">
    <location>
        <begin position="20"/>
        <end position="41"/>
    </location>
</feature>
<feature type="transmembrane region" description="Helical" evidence="1">
    <location>
        <begin position="47"/>
        <end position="69"/>
    </location>
</feature>
<proteinExistence type="predicted"/>
<feature type="transmembrane region" description="Helical" evidence="1">
    <location>
        <begin position="143"/>
        <end position="162"/>
    </location>
</feature>
<dbReference type="KEGG" id="amq:AMETH_6663"/>
<dbReference type="AlphaFoldDB" id="A0A076N7C8"/>
<dbReference type="Proteomes" id="UP000062973">
    <property type="component" value="Chromosome"/>
</dbReference>
<dbReference type="InterPro" id="IPR011701">
    <property type="entry name" value="MFS"/>
</dbReference>
<dbReference type="RefSeq" id="WP_017985527.1">
    <property type="nucleotide sequence ID" value="NZ_AQUL01000001.1"/>
</dbReference>
<reference evidence="2 3" key="1">
    <citation type="submission" date="2014-07" db="EMBL/GenBank/DDBJ databases">
        <title>Whole Genome Sequence of the Amycolatopsis methanolica 239.</title>
        <authorList>
            <person name="Tang B."/>
        </authorList>
    </citation>
    <scope>NUCLEOTIDE SEQUENCE [LARGE SCALE GENOMIC DNA]</scope>
    <source>
        <strain evidence="2 3">239</strain>
    </source>
</reference>
<dbReference type="GO" id="GO:0022857">
    <property type="term" value="F:transmembrane transporter activity"/>
    <property type="evidence" value="ECO:0007669"/>
    <property type="project" value="InterPro"/>
</dbReference>
<accession>A0A076N7C8</accession>
<dbReference type="STRING" id="1068978.AMETH_6663"/>
<protein>
    <submittedName>
        <fullName evidence="2">Major facilitator superfamily MFS_1</fullName>
    </submittedName>
</protein>
<dbReference type="Gene3D" id="1.20.1250.20">
    <property type="entry name" value="MFS general substrate transporter like domains"/>
    <property type="match status" value="1"/>
</dbReference>
<dbReference type="eggNOG" id="COG2814">
    <property type="taxonomic scope" value="Bacteria"/>
</dbReference>
<feature type="transmembrane region" description="Helical" evidence="1">
    <location>
        <begin position="76"/>
        <end position="95"/>
    </location>
</feature>
<keyword evidence="1" id="KW-0472">Membrane</keyword>
<dbReference type="SUPFAM" id="SSF103473">
    <property type="entry name" value="MFS general substrate transporter"/>
    <property type="match status" value="1"/>
</dbReference>
<dbReference type="Pfam" id="PF07690">
    <property type="entry name" value="MFS_1"/>
    <property type="match status" value="1"/>
</dbReference>
<keyword evidence="1" id="KW-1133">Transmembrane helix</keyword>
<dbReference type="PANTHER" id="PTHR23542:SF1">
    <property type="entry name" value="MAJOR FACILITATOR SUPERFAMILY (MFS) PROFILE DOMAIN-CONTAINING PROTEIN"/>
    <property type="match status" value="1"/>
</dbReference>
<evidence type="ECO:0000313" key="3">
    <source>
        <dbReference type="Proteomes" id="UP000062973"/>
    </source>
</evidence>
<feature type="transmembrane region" description="Helical" evidence="1">
    <location>
        <begin position="168"/>
        <end position="187"/>
    </location>
</feature>
<feature type="transmembrane region" description="Helical" evidence="1">
    <location>
        <begin position="363"/>
        <end position="382"/>
    </location>
</feature>
<dbReference type="OrthoDB" id="4229605at2"/>
<gene>
    <name evidence="2" type="ORF">AMETH_6663</name>
</gene>
<organism evidence="2 3">
    <name type="scientific">Amycolatopsis methanolica 239</name>
    <dbReference type="NCBI Taxonomy" id="1068978"/>
    <lineage>
        <taxon>Bacteria</taxon>
        <taxon>Bacillati</taxon>
        <taxon>Actinomycetota</taxon>
        <taxon>Actinomycetes</taxon>
        <taxon>Pseudonocardiales</taxon>
        <taxon>Pseudonocardiaceae</taxon>
        <taxon>Amycolatopsis</taxon>
        <taxon>Amycolatopsis methanolica group</taxon>
    </lineage>
</organism>
<feature type="transmembrane region" description="Helical" evidence="1">
    <location>
        <begin position="101"/>
        <end position="122"/>
    </location>
</feature>
<feature type="transmembrane region" description="Helical" evidence="1">
    <location>
        <begin position="213"/>
        <end position="238"/>
    </location>
</feature>
<dbReference type="HOGENOM" id="CLU_033532_1_1_11"/>
<dbReference type="PANTHER" id="PTHR23542">
    <property type="match status" value="1"/>
</dbReference>
<dbReference type="InterPro" id="IPR036259">
    <property type="entry name" value="MFS_trans_sf"/>
</dbReference>
<sequence>MSLQPYRQVLALPGVRTAMLLFFFTRLPMTATGITLTLHVVSDLGRGYGEAGLVGTATMLGSALGAPVVGRMIDRYGLRAVTSVCGLTSAAFWLATPHLPYAALLVTALPAGALVLPASSIARQVLTALVPPESRRSAYSLDSILLETSFMVGPSAGIAVSTQLSSTVALSGIGVCFALGTLALCWFNPPIRHEAEAVTAERPPMREWLTPRLVGALLVASGALFCLMGTELATLAALRATGEVGWTGVVIAVMCVASAVGGIVHGAVRKSLSQARLMVLLTVLVIPVGLAAGLPWWLLALALVPTNLACAPTLASTAEEVTGLAPPRVRGEAMGLLDAATRLGMAAGSPVVGFVIDHTGPGWGFAAAGLSGLAFAAVAFGLRRRSARVPAVAPL</sequence>